<evidence type="ECO:0000313" key="6">
    <source>
        <dbReference type="Proteomes" id="UP000279833"/>
    </source>
</evidence>
<accession>A0A183JQ80</accession>
<evidence type="ECO:0000259" key="4">
    <source>
        <dbReference type="Pfam" id="PF22956"/>
    </source>
</evidence>
<dbReference type="WBParaSite" id="SCUD_0000486801-mRNA-1">
    <property type="protein sequence ID" value="SCUD_0000486801-mRNA-1"/>
    <property type="gene ID" value="SCUD_0000486801"/>
</dbReference>
<dbReference type="GO" id="GO:0045324">
    <property type="term" value="P:late endosome to vacuole transport"/>
    <property type="evidence" value="ECO:0007669"/>
    <property type="project" value="InterPro"/>
</dbReference>
<dbReference type="InterPro" id="IPR055231">
    <property type="entry name" value="2AA_helical"/>
</dbReference>
<dbReference type="GO" id="GO:0006623">
    <property type="term" value="P:protein targeting to vacuole"/>
    <property type="evidence" value="ECO:0007669"/>
    <property type="project" value="TreeGrafter"/>
</dbReference>
<keyword evidence="2" id="KW-0677">Repeat</keyword>
<keyword evidence="3" id="KW-1133">Transmembrane helix</keyword>
<feature type="domain" description="Phosphatase 2A Regulatory Subunit A helical" evidence="4">
    <location>
        <begin position="126"/>
        <end position="238"/>
    </location>
</feature>
<reference evidence="7" key="1">
    <citation type="submission" date="2016-06" db="UniProtKB">
        <authorList>
            <consortium name="WormBaseParasite"/>
        </authorList>
    </citation>
    <scope>IDENTIFICATION</scope>
</reference>
<keyword evidence="1" id="KW-0723">Serine/threonine-protein kinase</keyword>
<dbReference type="GO" id="GO:0016236">
    <property type="term" value="P:macroautophagy"/>
    <property type="evidence" value="ECO:0007669"/>
    <property type="project" value="InterPro"/>
</dbReference>
<evidence type="ECO:0000313" key="7">
    <source>
        <dbReference type="WBParaSite" id="SCUD_0000486801-mRNA-1"/>
    </source>
</evidence>
<dbReference type="InterPro" id="IPR045162">
    <property type="entry name" value="Vps15-like"/>
</dbReference>
<dbReference type="STRING" id="6186.A0A183JQ80"/>
<dbReference type="PANTHER" id="PTHR17583">
    <property type="entry name" value="PHOSPHOINOSITIDE 3-KINASE REGULATORY SUBUNIT 4"/>
    <property type="match status" value="1"/>
</dbReference>
<keyword evidence="6" id="KW-1185">Reference proteome</keyword>
<keyword evidence="3" id="KW-0812">Transmembrane</keyword>
<gene>
    <name evidence="5" type="ORF">SCUD_LOCUS4868</name>
</gene>
<dbReference type="GO" id="GO:0004674">
    <property type="term" value="F:protein serine/threonine kinase activity"/>
    <property type="evidence" value="ECO:0007669"/>
    <property type="project" value="UniProtKB-KW"/>
</dbReference>
<reference evidence="5 6" key="2">
    <citation type="submission" date="2018-11" db="EMBL/GenBank/DDBJ databases">
        <authorList>
            <consortium name="Pathogen Informatics"/>
        </authorList>
    </citation>
    <scope>NUCLEOTIDE SEQUENCE [LARGE SCALE GENOMIC DNA]</scope>
    <source>
        <strain evidence="5">Dakar</strain>
        <strain evidence="6">Dakar, Senegal</strain>
    </source>
</reference>
<dbReference type="GO" id="GO:0034272">
    <property type="term" value="C:phosphatidylinositol 3-kinase complex, class III, type II"/>
    <property type="evidence" value="ECO:0007669"/>
    <property type="project" value="TreeGrafter"/>
</dbReference>
<evidence type="ECO:0000256" key="2">
    <source>
        <dbReference type="ARBA" id="ARBA00022737"/>
    </source>
</evidence>
<dbReference type="Gene3D" id="1.25.10.10">
    <property type="entry name" value="Leucine-rich Repeat Variant"/>
    <property type="match status" value="1"/>
</dbReference>
<feature type="transmembrane region" description="Helical" evidence="3">
    <location>
        <begin position="247"/>
        <end position="264"/>
    </location>
</feature>
<name>A0A183JQ80_9TREM</name>
<evidence type="ECO:0000256" key="1">
    <source>
        <dbReference type="ARBA" id="ARBA00022527"/>
    </source>
</evidence>
<evidence type="ECO:0000313" key="5">
    <source>
        <dbReference type="EMBL" id="VDO91300.1"/>
    </source>
</evidence>
<dbReference type="AlphaFoldDB" id="A0A183JQ80"/>
<evidence type="ECO:0000256" key="3">
    <source>
        <dbReference type="SAM" id="Phobius"/>
    </source>
</evidence>
<dbReference type="PANTHER" id="PTHR17583:SF0">
    <property type="entry name" value="PHOSPHOINOSITIDE 3-KINASE REGULATORY SUBUNIT 4"/>
    <property type="match status" value="1"/>
</dbReference>
<dbReference type="GO" id="GO:0005770">
    <property type="term" value="C:late endosome"/>
    <property type="evidence" value="ECO:0007669"/>
    <property type="project" value="TreeGrafter"/>
</dbReference>
<keyword evidence="1" id="KW-0418">Kinase</keyword>
<keyword evidence="3" id="KW-0472">Membrane</keyword>
<proteinExistence type="predicted"/>
<sequence>MLLIQLSLSLHFIFYSLYLPISNFLNALSPFFCLYRTITNFLQQVTDSGPENLSTVAVIICNLIISVLRPTSYSQNTQTPITAADLPTLTQINRINTTDPFYSIRNNLHTSDKKGYSTQSNRLSETGKINALICLLEIANHMQPNLLMDRVIPYCMELTTLSHSGEVRSLAIESLTHIFKLVIQKCEKINEFTSFLEETFLTEYLFPNLAPLSIDPKPEVRLTLARCLPILATCSLKLVYYKLFNKYFGYLIFMSMYTFNLKFYHEITKKIV</sequence>
<dbReference type="GO" id="GO:0034271">
    <property type="term" value="C:phosphatidylinositol 3-kinase complex, class III, type I"/>
    <property type="evidence" value="ECO:0007669"/>
    <property type="project" value="TreeGrafter"/>
</dbReference>
<dbReference type="EMBL" id="UZAK01006988">
    <property type="protein sequence ID" value="VDO91300.1"/>
    <property type="molecule type" value="Genomic_DNA"/>
</dbReference>
<protein>
    <submittedName>
        <fullName evidence="7">HEAT repeat-containing protein 1</fullName>
    </submittedName>
</protein>
<organism evidence="7">
    <name type="scientific">Schistosoma curassoni</name>
    <dbReference type="NCBI Taxonomy" id="6186"/>
    <lineage>
        <taxon>Eukaryota</taxon>
        <taxon>Metazoa</taxon>
        <taxon>Spiralia</taxon>
        <taxon>Lophotrochozoa</taxon>
        <taxon>Platyhelminthes</taxon>
        <taxon>Trematoda</taxon>
        <taxon>Digenea</taxon>
        <taxon>Strigeidida</taxon>
        <taxon>Schistosomatoidea</taxon>
        <taxon>Schistosomatidae</taxon>
        <taxon>Schistosoma</taxon>
    </lineage>
</organism>
<keyword evidence="1" id="KW-0808">Transferase</keyword>
<dbReference type="GO" id="GO:0071561">
    <property type="term" value="C:nucleus-vacuole junction"/>
    <property type="evidence" value="ECO:0007669"/>
    <property type="project" value="TreeGrafter"/>
</dbReference>
<dbReference type="Proteomes" id="UP000279833">
    <property type="component" value="Unassembled WGS sequence"/>
</dbReference>
<dbReference type="Pfam" id="PF22956">
    <property type="entry name" value="VPS15-like_hel"/>
    <property type="match status" value="1"/>
</dbReference>
<dbReference type="SUPFAM" id="SSF48371">
    <property type="entry name" value="ARM repeat"/>
    <property type="match status" value="1"/>
</dbReference>
<dbReference type="InterPro" id="IPR016024">
    <property type="entry name" value="ARM-type_fold"/>
</dbReference>
<dbReference type="InterPro" id="IPR011989">
    <property type="entry name" value="ARM-like"/>
</dbReference>